<dbReference type="Proteomes" id="UP001142489">
    <property type="component" value="Unassembled WGS sequence"/>
</dbReference>
<reference evidence="2" key="1">
    <citation type="journal article" date="2023" name="DNA Res.">
        <title>Chromosome-level genome assembly of Phrynocephalus forsythii using third-generation DNA sequencing and Hi-C analysis.</title>
        <authorList>
            <person name="Qi Y."/>
            <person name="Zhao W."/>
            <person name="Zhao Y."/>
            <person name="Niu C."/>
            <person name="Cao S."/>
            <person name="Zhang Y."/>
        </authorList>
    </citation>
    <scope>NUCLEOTIDE SEQUENCE</scope>
    <source>
        <tissue evidence="2">Muscle</tissue>
    </source>
</reference>
<keyword evidence="3" id="KW-1185">Reference proteome</keyword>
<keyword evidence="1" id="KW-1133">Transmembrane helix</keyword>
<gene>
    <name evidence="2" type="ORF">JRQ81_000854</name>
</gene>
<sequence>IYMLWDQCRAFAKLVDSFVNYTTDSLKIINTELSAMREVVMQNRIAWDSILAETNGVCGMFGDECCVYIPDGTVPLARNIEHIQKAVAQYKLDTTSVVGTYFDQSFSTLTTGIGGWIVKILIVIIVIVLLIGILW</sequence>
<feature type="non-terminal residue" evidence="2">
    <location>
        <position position="135"/>
    </location>
</feature>
<dbReference type="PANTHER" id="PTHR10424">
    <property type="entry name" value="VIRAL ENVELOPE PROTEIN"/>
    <property type="match status" value="1"/>
</dbReference>
<evidence type="ECO:0000313" key="2">
    <source>
        <dbReference type="EMBL" id="KAJ7344904.1"/>
    </source>
</evidence>
<comment type="caution">
    <text evidence="2">The sequence shown here is derived from an EMBL/GenBank/DDBJ whole genome shotgun (WGS) entry which is preliminary data.</text>
</comment>
<dbReference type="Gene3D" id="1.10.287.210">
    <property type="match status" value="1"/>
</dbReference>
<accession>A0A9Q0Y920</accession>
<keyword evidence="1" id="KW-0812">Transmembrane</keyword>
<dbReference type="InterPro" id="IPR018154">
    <property type="entry name" value="TLV/ENV_coat_polyprotein"/>
</dbReference>
<name>A0A9Q0Y920_9SAUR</name>
<proteinExistence type="predicted"/>
<dbReference type="AlphaFoldDB" id="A0A9Q0Y920"/>
<dbReference type="EMBL" id="JAPFRF010000001">
    <property type="protein sequence ID" value="KAJ7344904.1"/>
    <property type="molecule type" value="Genomic_DNA"/>
</dbReference>
<evidence type="ECO:0008006" key="4">
    <source>
        <dbReference type="Google" id="ProtNLM"/>
    </source>
</evidence>
<dbReference type="OrthoDB" id="8949317at2759"/>
<dbReference type="SUPFAM" id="SSF58069">
    <property type="entry name" value="Virus ectodomain"/>
    <property type="match status" value="1"/>
</dbReference>
<evidence type="ECO:0000313" key="3">
    <source>
        <dbReference type="Proteomes" id="UP001142489"/>
    </source>
</evidence>
<organism evidence="2 3">
    <name type="scientific">Phrynocephalus forsythii</name>
    <dbReference type="NCBI Taxonomy" id="171643"/>
    <lineage>
        <taxon>Eukaryota</taxon>
        <taxon>Metazoa</taxon>
        <taxon>Chordata</taxon>
        <taxon>Craniata</taxon>
        <taxon>Vertebrata</taxon>
        <taxon>Euteleostomi</taxon>
        <taxon>Lepidosauria</taxon>
        <taxon>Squamata</taxon>
        <taxon>Bifurcata</taxon>
        <taxon>Unidentata</taxon>
        <taxon>Episquamata</taxon>
        <taxon>Toxicofera</taxon>
        <taxon>Iguania</taxon>
        <taxon>Acrodonta</taxon>
        <taxon>Agamidae</taxon>
        <taxon>Agaminae</taxon>
        <taxon>Phrynocephalus</taxon>
    </lineage>
</organism>
<feature type="non-terminal residue" evidence="2">
    <location>
        <position position="1"/>
    </location>
</feature>
<keyword evidence="1" id="KW-0472">Membrane</keyword>
<dbReference type="Pfam" id="PF00429">
    <property type="entry name" value="TLV_coat"/>
    <property type="match status" value="1"/>
</dbReference>
<protein>
    <recommendedName>
        <fullName evidence="4">ERVV2 protein</fullName>
    </recommendedName>
</protein>
<feature type="transmembrane region" description="Helical" evidence="1">
    <location>
        <begin position="113"/>
        <end position="134"/>
    </location>
</feature>
<evidence type="ECO:0000256" key="1">
    <source>
        <dbReference type="SAM" id="Phobius"/>
    </source>
</evidence>